<dbReference type="Proteomes" id="UP001501116">
    <property type="component" value="Unassembled WGS sequence"/>
</dbReference>
<dbReference type="EMBL" id="BAAANN010000022">
    <property type="protein sequence ID" value="GAA1971897.1"/>
    <property type="molecule type" value="Genomic_DNA"/>
</dbReference>
<gene>
    <name evidence="1" type="ORF">GCM10009754_52920</name>
</gene>
<evidence type="ECO:0000313" key="2">
    <source>
        <dbReference type="Proteomes" id="UP001501116"/>
    </source>
</evidence>
<protein>
    <submittedName>
        <fullName evidence="1">Uncharacterized protein</fullName>
    </submittedName>
</protein>
<proteinExistence type="predicted"/>
<sequence length="70" mass="7964">MTEKSAALARRAYRRRPITVTEPKIVPMPEEDRAHAVAVLAAWLGELLNDGDFRARAEDQTRTNQDRDSE</sequence>
<accession>A0ABN2RN37</accession>
<comment type="caution">
    <text evidence="1">The sequence shown here is derived from an EMBL/GenBank/DDBJ whole genome shotgun (WGS) entry which is preliminary data.</text>
</comment>
<evidence type="ECO:0000313" key="1">
    <source>
        <dbReference type="EMBL" id="GAA1971897.1"/>
    </source>
</evidence>
<organism evidence="1 2">
    <name type="scientific">Amycolatopsis minnesotensis</name>
    <dbReference type="NCBI Taxonomy" id="337894"/>
    <lineage>
        <taxon>Bacteria</taxon>
        <taxon>Bacillati</taxon>
        <taxon>Actinomycetota</taxon>
        <taxon>Actinomycetes</taxon>
        <taxon>Pseudonocardiales</taxon>
        <taxon>Pseudonocardiaceae</taxon>
        <taxon>Amycolatopsis</taxon>
    </lineage>
</organism>
<keyword evidence="2" id="KW-1185">Reference proteome</keyword>
<name>A0ABN2RN37_9PSEU</name>
<reference evidence="1 2" key="1">
    <citation type="journal article" date="2019" name="Int. J. Syst. Evol. Microbiol.">
        <title>The Global Catalogue of Microorganisms (GCM) 10K type strain sequencing project: providing services to taxonomists for standard genome sequencing and annotation.</title>
        <authorList>
            <consortium name="The Broad Institute Genomics Platform"/>
            <consortium name="The Broad Institute Genome Sequencing Center for Infectious Disease"/>
            <person name="Wu L."/>
            <person name="Ma J."/>
        </authorList>
    </citation>
    <scope>NUCLEOTIDE SEQUENCE [LARGE SCALE GENOMIC DNA]</scope>
    <source>
        <strain evidence="1 2">JCM 14545</strain>
    </source>
</reference>